<protein>
    <submittedName>
        <fullName evidence="5">Transcriptional regulator, GntR family</fullName>
    </submittedName>
</protein>
<dbReference type="PRINTS" id="PR00035">
    <property type="entry name" value="HTHGNTR"/>
</dbReference>
<dbReference type="SUPFAM" id="SSF48008">
    <property type="entry name" value="GntR ligand-binding domain-like"/>
    <property type="match status" value="1"/>
</dbReference>
<gene>
    <name evidence="5" type="ORF">SAMN05421509_10978</name>
</gene>
<evidence type="ECO:0000256" key="1">
    <source>
        <dbReference type="ARBA" id="ARBA00023015"/>
    </source>
</evidence>
<dbReference type="InterPro" id="IPR008920">
    <property type="entry name" value="TF_FadR/GntR_C"/>
</dbReference>
<evidence type="ECO:0000313" key="6">
    <source>
        <dbReference type="Proteomes" id="UP000219023"/>
    </source>
</evidence>
<proteinExistence type="predicted"/>
<evidence type="ECO:0000259" key="4">
    <source>
        <dbReference type="PROSITE" id="PS50949"/>
    </source>
</evidence>
<dbReference type="Proteomes" id="UP000219023">
    <property type="component" value="Unassembled WGS sequence"/>
</dbReference>
<organism evidence="5 6">
    <name type="scientific">Chromohalobacter canadensis</name>
    <dbReference type="NCBI Taxonomy" id="141389"/>
    <lineage>
        <taxon>Bacteria</taxon>
        <taxon>Pseudomonadati</taxon>
        <taxon>Pseudomonadota</taxon>
        <taxon>Gammaproteobacteria</taxon>
        <taxon>Oceanospirillales</taxon>
        <taxon>Halomonadaceae</taxon>
        <taxon>Chromohalobacter</taxon>
    </lineage>
</organism>
<dbReference type="PANTHER" id="PTHR43537:SF5">
    <property type="entry name" value="UXU OPERON TRANSCRIPTIONAL REGULATOR"/>
    <property type="match status" value="1"/>
</dbReference>
<dbReference type="InterPro" id="IPR036390">
    <property type="entry name" value="WH_DNA-bd_sf"/>
</dbReference>
<dbReference type="PROSITE" id="PS50949">
    <property type="entry name" value="HTH_GNTR"/>
    <property type="match status" value="1"/>
</dbReference>
<keyword evidence="1" id="KW-0805">Transcription regulation</keyword>
<feature type="domain" description="HTH gntR-type" evidence="4">
    <location>
        <begin position="39"/>
        <end position="107"/>
    </location>
</feature>
<accession>A0A285VTX4</accession>
<evidence type="ECO:0000256" key="3">
    <source>
        <dbReference type="ARBA" id="ARBA00023163"/>
    </source>
</evidence>
<sequence>MIGPSSTGLGLGGKSIAINFSRNAVRRDDAMPIQTIRSQRLYRQIADQLQQLIRDGEFPPGSLLPPERDLAQQLGVSRASVREALIALEVVGIVEVRVGHGVLVKEVDAMPPGSVMQAAARKEPWALDPEFASEIELNLDEEIPPFSLLQARRYLEPENAALAAMNASDEDLSAIRAALERNIYDNNHGGGNLAGDRLLHIRIAEASGNAAYALLIKHLLGHQYGVMFRRLQELFMETGMPQRSQEDHERLVAAIEARDPAAARQAMEVHLDHVLRVFFAE</sequence>
<dbReference type="AlphaFoldDB" id="A0A285VTX4"/>
<dbReference type="Pfam" id="PF07729">
    <property type="entry name" value="FCD"/>
    <property type="match status" value="1"/>
</dbReference>
<dbReference type="InterPro" id="IPR011711">
    <property type="entry name" value="GntR_C"/>
</dbReference>
<keyword evidence="2" id="KW-0238">DNA-binding</keyword>
<dbReference type="EMBL" id="OBQJ01000009">
    <property type="protein sequence ID" value="SOC57413.1"/>
    <property type="molecule type" value="Genomic_DNA"/>
</dbReference>
<dbReference type="InterPro" id="IPR000524">
    <property type="entry name" value="Tscrpt_reg_HTH_GntR"/>
</dbReference>
<name>A0A285VTX4_9GAMM</name>
<dbReference type="SMART" id="SM00345">
    <property type="entry name" value="HTH_GNTR"/>
    <property type="match status" value="1"/>
</dbReference>
<dbReference type="CDD" id="cd07377">
    <property type="entry name" value="WHTH_GntR"/>
    <property type="match status" value="1"/>
</dbReference>
<dbReference type="GO" id="GO:0003677">
    <property type="term" value="F:DNA binding"/>
    <property type="evidence" value="ECO:0007669"/>
    <property type="project" value="UniProtKB-KW"/>
</dbReference>
<dbReference type="Pfam" id="PF00392">
    <property type="entry name" value="GntR"/>
    <property type="match status" value="1"/>
</dbReference>
<reference evidence="5 6" key="1">
    <citation type="submission" date="2017-08" db="EMBL/GenBank/DDBJ databases">
        <authorList>
            <person name="de Groot N.N."/>
        </authorList>
    </citation>
    <scope>NUCLEOTIDE SEQUENCE [LARGE SCALE GENOMIC DNA]</scope>
    <source>
        <strain evidence="5 6">USBA 855</strain>
    </source>
</reference>
<dbReference type="InterPro" id="IPR036388">
    <property type="entry name" value="WH-like_DNA-bd_sf"/>
</dbReference>
<dbReference type="SUPFAM" id="SSF46785">
    <property type="entry name" value="Winged helix' DNA-binding domain"/>
    <property type="match status" value="1"/>
</dbReference>
<evidence type="ECO:0000313" key="5">
    <source>
        <dbReference type="EMBL" id="SOC57413.1"/>
    </source>
</evidence>
<dbReference type="SMART" id="SM00895">
    <property type="entry name" value="FCD"/>
    <property type="match status" value="1"/>
</dbReference>
<dbReference type="GO" id="GO:0003700">
    <property type="term" value="F:DNA-binding transcription factor activity"/>
    <property type="evidence" value="ECO:0007669"/>
    <property type="project" value="InterPro"/>
</dbReference>
<evidence type="ECO:0000256" key="2">
    <source>
        <dbReference type="ARBA" id="ARBA00023125"/>
    </source>
</evidence>
<dbReference type="Gene3D" id="1.10.10.10">
    <property type="entry name" value="Winged helix-like DNA-binding domain superfamily/Winged helix DNA-binding domain"/>
    <property type="match status" value="1"/>
</dbReference>
<dbReference type="Gene3D" id="1.20.120.530">
    <property type="entry name" value="GntR ligand-binding domain-like"/>
    <property type="match status" value="1"/>
</dbReference>
<dbReference type="PANTHER" id="PTHR43537">
    <property type="entry name" value="TRANSCRIPTIONAL REGULATOR, GNTR FAMILY"/>
    <property type="match status" value="1"/>
</dbReference>
<keyword evidence="3" id="KW-0804">Transcription</keyword>